<evidence type="ECO:0000256" key="5">
    <source>
        <dbReference type="ARBA" id="ARBA00022776"/>
    </source>
</evidence>
<evidence type="ECO:0000256" key="4">
    <source>
        <dbReference type="ARBA" id="ARBA00022618"/>
    </source>
</evidence>
<organism evidence="12 13">
    <name type="scientific">Triplophysa rosa</name>
    <name type="common">Cave loach</name>
    <dbReference type="NCBI Taxonomy" id="992332"/>
    <lineage>
        <taxon>Eukaryota</taxon>
        <taxon>Metazoa</taxon>
        <taxon>Chordata</taxon>
        <taxon>Craniata</taxon>
        <taxon>Vertebrata</taxon>
        <taxon>Euteleostomi</taxon>
        <taxon>Actinopterygii</taxon>
        <taxon>Neopterygii</taxon>
        <taxon>Teleostei</taxon>
        <taxon>Ostariophysi</taxon>
        <taxon>Cypriniformes</taxon>
        <taxon>Nemacheilidae</taxon>
        <taxon>Triplophysa</taxon>
    </lineage>
</organism>
<dbReference type="Pfam" id="PF25220">
    <property type="entry name" value="Sororin_C"/>
    <property type="match status" value="1"/>
</dbReference>
<dbReference type="Pfam" id="PF09666">
    <property type="entry name" value="Sororin_middle"/>
    <property type="match status" value="1"/>
</dbReference>
<reference evidence="12" key="1">
    <citation type="submission" date="2021-02" db="EMBL/GenBank/DDBJ databases">
        <title>Comparative genomics reveals that relaxation of natural selection precedes convergent phenotypic evolution of cavefish.</title>
        <authorList>
            <person name="Peng Z."/>
        </authorList>
    </citation>
    <scope>NUCLEOTIDE SEQUENCE</scope>
    <source>
        <tissue evidence="12">Muscle</tissue>
    </source>
</reference>
<feature type="compositionally biased region" description="Polar residues" evidence="9">
    <location>
        <begin position="88"/>
        <end position="100"/>
    </location>
</feature>
<feature type="compositionally biased region" description="Basic and acidic residues" evidence="9">
    <location>
        <begin position="71"/>
        <end position="84"/>
    </location>
</feature>
<dbReference type="PANTHER" id="PTHR31092">
    <property type="entry name" value="SORORIN"/>
    <property type="match status" value="1"/>
</dbReference>
<feature type="domain" description="Sororin-like middle region" evidence="10">
    <location>
        <begin position="84"/>
        <end position="223"/>
    </location>
</feature>
<evidence type="ECO:0000313" key="13">
    <source>
        <dbReference type="Proteomes" id="UP001059041"/>
    </source>
</evidence>
<feature type="compositionally biased region" description="Polar residues" evidence="9">
    <location>
        <begin position="32"/>
        <end position="42"/>
    </location>
</feature>
<dbReference type="InterPro" id="IPR057337">
    <property type="entry name" value="Sororin_C"/>
</dbReference>
<comment type="subcellular location">
    <subcellularLocation>
        <location evidence="2">Chromosome</location>
    </subcellularLocation>
    <subcellularLocation>
        <location evidence="1">Nucleus</location>
    </subcellularLocation>
</comment>
<dbReference type="GO" id="GO:0007064">
    <property type="term" value="P:mitotic sister chromatid cohesion"/>
    <property type="evidence" value="ECO:0007669"/>
    <property type="project" value="TreeGrafter"/>
</dbReference>
<dbReference type="GO" id="GO:0007080">
    <property type="term" value="P:mitotic metaphase chromosome alignment"/>
    <property type="evidence" value="ECO:0007669"/>
    <property type="project" value="TreeGrafter"/>
</dbReference>
<evidence type="ECO:0000256" key="8">
    <source>
        <dbReference type="ARBA" id="ARBA00093465"/>
    </source>
</evidence>
<dbReference type="GO" id="GO:0006302">
    <property type="term" value="P:double-strand break repair"/>
    <property type="evidence" value="ECO:0007669"/>
    <property type="project" value="TreeGrafter"/>
</dbReference>
<gene>
    <name evidence="12" type="ORF">IRJ41_020163</name>
</gene>
<comment type="similarity">
    <text evidence="8">Belongs to the sororin family.</text>
</comment>
<evidence type="ECO:0000256" key="6">
    <source>
        <dbReference type="ARBA" id="ARBA00023242"/>
    </source>
</evidence>
<keyword evidence="5" id="KW-0498">Mitosis</keyword>
<dbReference type="OrthoDB" id="9949198at2759"/>
<keyword evidence="13" id="KW-1185">Reference proteome</keyword>
<feature type="compositionally biased region" description="Low complexity" evidence="9">
    <location>
        <begin position="147"/>
        <end position="160"/>
    </location>
</feature>
<dbReference type="InterPro" id="IPR057261">
    <property type="entry name" value="Sororin-like_M"/>
</dbReference>
<name>A0A9W7X3Q5_TRIRA</name>
<keyword evidence="6" id="KW-0539">Nucleus</keyword>
<dbReference type="GO" id="GO:0051301">
    <property type="term" value="P:cell division"/>
    <property type="evidence" value="ECO:0007669"/>
    <property type="project" value="UniProtKB-KW"/>
</dbReference>
<feature type="compositionally biased region" description="Basic and acidic residues" evidence="9">
    <location>
        <begin position="12"/>
        <end position="21"/>
    </location>
</feature>
<dbReference type="GO" id="GO:0031536">
    <property type="term" value="P:positive regulation of exit from mitosis"/>
    <property type="evidence" value="ECO:0007669"/>
    <property type="project" value="TreeGrafter"/>
</dbReference>
<protein>
    <submittedName>
        <fullName evidence="12">Sororin</fullName>
    </submittedName>
</protein>
<evidence type="ECO:0000259" key="11">
    <source>
        <dbReference type="Pfam" id="PF25220"/>
    </source>
</evidence>
<sequence>MSNKTPRLTSRKSSDLIRESNRGSPSRKRSSRLSANDENLTSKVLAPPVAVKRSITVRKIAPRKTQAPSDNNKENVERLSEVLKKTSKTFTSSPNTSSAPKTAILYPALPPSSPPSQPREFAEDLVWSQKVRRSYTRLSVGDKSFENPKSQPASSSSANSRETLFGFERLQTPEVIRKTEGSRAALQGSMSFIVGSFIISAADDSPTNPPEVDPNIPGVCLVKKTRRKRVQQIKMSELDHLAAKMNAEFEEAENFELVVE</sequence>
<evidence type="ECO:0000256" key="3">
    <source>
        <dbReference type="ARBA" id="ARBA00022454"/>
    </source>
</evidence>
<dbReference type="AlphaFoldDB" id="A0A9W7X3Q5"/>
<dbReference type="EMBL" id="JAFHDT010000002">
    <property type="protein sequence ID" value="KAI7813562.1"/>
    <property type="molecule type" value="Genomic_DNA"/>
</dbReference>
<feature type="domain" description="Sororin C-terminal region" evidence="11">
    <location>
        <begin position="237"/>
        <end position="260"/>
    </location>
</feature>
<evidence type="ECO:0000256" key="7">
    <source>
        <dbReference type="ARBA" id="ARBA00023306"/>
    </source>
</evidence>
<dbReference type="InterPro" id="IPR018605">
    <property type="entry name" value="Sororin"/>
</dbReference>
<dbReference type="GO" id="GO:0005634">
    <property type="term" value="C:nucleus"/>
    <property type="evidence" value="ECO:0007669"/>
    <property type="project" value="UniProtKB-SubCell"/>
</dbReference>
<keyword evidence="7" id="KW-0131">Cell cycle</keyword>
<evidence type="ECO:0000256" key="2">
    <source>
        <dbReference type="ARBA" id="ARBA00004286"/>
    </source>
</evidence>
<keyword evidence="4" id="KW-0132">Cell division</keyword>
<dbReference type="PANTHER" id="PTHR31092:SF2">
    <property type="entry name" value="SORORIN"/>
    <property type="match status" value="1"/>
</dbReference>
<evidence type="ECO:0000256" key="1">
    <source>
        <dbReference type="ARBA" id="ARBA00004123"/>
    </source>
</evidence>
<evidence type="ECO:0000259" key="10">
    <source>
        <dbReference type="Pfam" id="PF09666"/>
    </source>
</evidence>
<comment type="caution">
    <text evidence="12">The sequence shown here is derived from an EMBL/GenBank/DDBJ whole genome shotgun (WGS) entry which is preliminary data.</text>
</comment>
<feature type="compositionally biased region" description="Pro residues" evidence="9">
    <location>
        <begin position="108"/>
        <end position="117"/>
    </location>
</feature>
<dbReference type="GO" id="GO:0005694">
    <property type="term" value="C:chromosome"/>
    <property type="evidence" value="ECO:0007669"/>
    <property type="project" value="UniProtKB-SubCell"/>
</dbReference>
<keyword evidence="3" id="KW-0158">Chromosome</keyword>
<feature type="region of interest" description="Disordered" evidence="9">
    <location>
        <begin position="1"/>
        <end position="121"/>
    </location>
</feature>
<dbReference type="Proteomes" id="UP001059041">
    <property type="component" value="Linkage Group LG2"/>
</dbReference>
<accession>A0A9W7X3Q5</accession>
<proteinExistence type="inferred from homology"/>
<evidence type="ECO:0000256" key="9">
    <source>
        <dbReference type="SAM" id="MobiDB-lite"/>
    </source>
</evidence>
<evidence type="ECO:0000313" key="12">
    <source>
        <dbReference type="EMBL" id="KAI7813562.1"/>
    </source>
</evidence>
<feature type="region of interest" description="Disordered" evidence="9">
    <location>
        <begin position="142"/>
        <end position="163"/>
    </location>
</feature>